<organism evidence="3 4">
    <name type="scientific">Cylindrotheca closterium</name>
    <dbReference type="NCBI Taxonomy" id="2856"/>
    <lineage>
        <taxon>Eukaryota</taxon>
        <taxon>Sar</taxon>
        <taxon>Stramenopiles</taxon>
        <taxon>Ochrophyta</taxon>
        <taxon>Bacillariophyta</taxon>
        <taxon>Bacillariophyceae</taxon>
        <taxon>Bacillariophycidae</taxon>
        <taxon>Bacillariales</taxon>
        <taxon>Bacillariaceae</taxon>
        <taxon>Cylindrotheca</taxon>
    </lineage>
</organism>
<dbReference type="Pfam" id="PF22516">
    <property type="entry name" value="PreP_C"/>
    <property type="match status" value="1"/>
</dbReference>
<dbReference type="InterPro" id="IPR011249">
    <property type="entry name" value="Metalloenz_LuxS/M16"/>
</dbReference>
<dbReference type="InterPro" id="IPR055130">
    <property type="entry name" value="PreP_C"/>
</dbReference>
<evidence type="ECO:0000313" key="3">
    <source>
        <dbReference type="EMBL" id="CAJ1936770.1"/>
    </source>
</evidence>
<dbReference type="InterPro" id="IPR013578">
    <property type="entry name" value="Peptidase_M16C_assoc"/>
</dbReference>
<gene>
    <name evidence="3" type="ORF">CYCCA115_LOCUS5358</name>
</gene>
<name>A0AAD2CLR3_9STRA</name>
<dbReference type="SMART" id="SM01264">
    <property type="entry name" value="M16C_associated"/>
    <property type="match status" value="1"/>
</dbReference>
<dbReference type="GO" id="GO:0046872">
    <property type="term" value="F:metal ion binding"/>
    <property type="evidence" value="ECO:0007669"/>
    <property type="project" value="InterPro"/>
</dbReference>
<dbReference type="EMBL" id="CAKOGP040000557">
    <property type="protein sequence ID" value="CAJ1936770.1"/>
    <property type="molecule type" value="Genomic_DNA"/>
</dbReference>
<evidence type="ECO:0000256" key="1">
    <source>
        <dbReference type="SAM" id="SignalP"/>
    </source>
</evidence>
<evidence type="ECO:0000313" key="4">
    <source>
        <dbReference type="Proteomes" id="UP001295423"/>
    </source>
</evidence>
<keyword evidence="1" id="KW-0732">Signal</keyword>
<proteinExistence type="predicted"/>
<feature type="chain" id="PRO_5042268588" description="Peptidase M16C associated domain-containing protein" evidence="1">
    <location>
        <begin position="17"/>
        <end position="1115"/>
    </location>
</feature>
<dbReference type="PANTHER" id="PTHR43016">
    <property type="entry name" value="PRESEQUENCE PROTEASE"/>
    <property type="match status" value="1"/>
</dbReference>
<dbReference type="Pfam" id="PF08367">
    <property type="entry name" value="M16C_assoc"/>
    <property type="match status" value="1"/>
</dbReference>
<feature type="signal peptide" evidence="1">
    <location>
        <begin position="1"/>
        <end position="16"/>
    </location>
</feature>
<dbReference type="SUPFAM" id="SSF63411">
    <property type="entry name" value="LuxS/MPP-like metallohydrolase"/>
    <property type="match status" value="3"/>
</dbReference>
<accession>A0AAD2CLR3</accession>
<feature type="domain" description="Peptidase M16C associated" evidence="2">
    <location>
        <begin position="560"/>
        <end position="823"/>
    </location>
</feature>
<protein>
    <recommendedName>
        <fullName evidence="2">Peptidase M16C associated domain-containing protein</fullName>
    </recommendedName>
</protein>
<sequence length="1115" mass="124811">MFAVLVVIILVGAIHAILSSRGGLGGSDAVVEQPALFEGTSEGSIVESERANIESKSGISVHNDIPQDTTFGKGDHGAQALVGHPAFIEVLNHGHVEKSRANIQMMSHTTSGLSIMTVVPDDSTQDATFGISFRTPLSDNRGLATITENAVKAGSKTYPVRDPIDRLLAGSLQTHLETWSEVDRTSFTLASRNLKDFKNSMAVMLDGIFHPLLGEARHEWIYRREGWRLETKDDQTTLYISGNAYNRARAAQMFPDVALDDFVYSRLFKGHTYRYNPKGLWNEILSGAREHMIKFYNSYYQPSNGRVFCYGAPKYINACLDVVDEVVTRMLNDQAKKTEENGGVSVLEELGVSLPEDSKVGFKMLNTISSVEERVAYPSFEETFDFRLSISWVLNDKPMDQRTEVAWYLIYEMLIGSFGGDHVSYLNTDLQQWVMTMGVNGLASEAAAGEARTNITNMLDELSQNGFDREVMAVGLNKVEFMLRDMNSPDGSPQGVEMFKKVMCKWNYDLDPTLALTHLEEFKSLRAQLEDPDNVEGMEFILELMTIGLSDNTAQAIATLYPSAEMQSTAERNEIAWLKESDWDKITRTGIMRQTAELHRVQQEGDSALDIATIPRLSPEDLPKEASEIPTKVTEGVFGSDLTMIENTVPDSNNIAYVDFTIDISNMDFKDVILLPLMCYLLVCAGTERQSDVEIQQQIDLHTGGLTIEPLVEAVYEFQEDHGYKVASGKHMITKLLVRTSCFAEKGCAELFHLIKTVIYDSVIDEREKATNILDWIWYDTAQDIKRNGGMYTTQSMLSRYTLPEFIREQWFGVTQVLKGFELAEEVKDDSKWDQFATRLLIAHDAIKRTHHSGLVLSITGDEKAIKDITDAAKIFVEDMLPPAAQRTPFPDFAKVEHPWVVDGNLVMHQEVDLVDQEPIVFWNPSLVHDFGMGGSLYQPGEHISGAHMAAIQYVSNFFLKEKFRFSFNLGASQVWAQLDLDSGVVIYQSEETPIISSTIEIFCNDAGWLQKQLEGQDNLPVEAQAAIIASVGDIDGSSLQPDEIGRVALLQYLKQDTKEGRQKWREEALHATKEDFLFVANRLANWGGVSFSAVTNDRLMEHDEKLMAAAAHAM</sequence>
<reference evidence="3" key="1">
    <citation type="submission" date="2023-08" db="EMBL/GenBank/DDBJ databases">
        <authorList>
            <person name="Audoor S."/>
            <person name="Bilcke G."/>
        </authorList>
    </citation>
    <scope>NUCLEOTIDE SEQUENCE</scope>
</reference>
<keyword evidence="4" id="KW-1185">Reference proteome</keyword>
<comment type="caution">
    <text evidence="3">The sequence shown here is derived from an EMBL/GenBank/DDBJ whole genome shotgun (WGS) entry which is preliminary data.</text>
</comment>
<dbReference type="GO" id="GO:0016485">
    <property type="term" value="P:protein processing"/>
    <property type="evidence" value="ECO:0007669"/>
    <property type="project" value="TreeGrafter"/>
</dbReference>
<dbReference type="PANTHER" id="PTHR43016:SF13">
    <property type="entry name" value="PRESEQUENCE PROTEASE, MITOCHONDRIAL"/>
    <property type="match status" value="1"/>
</dbReference>
<dbReference type="AlphaFoldDB" id="A0AAD2CLR3"/>
<dbReference type="Gene3D" id="3.30.830.10">
    <property type="entry name" value="Metalloenzyme, LuxS/M16 peptidase-like"/>
    <property type="match status" value="4"/>
</dbReference>
<dbReference type="Proteomes" id="UP001295423">
    <property type="component" value="Unassembled WGS sequence"/>
</dbReference>
<dbReference type="GO" id="GO:0004222">
    <property type="term" value="F:metalloendopeptidase activity"/>
    <property type="evidence" value="ECO:0007669"/>
    <property type="project" value="TreeGrafter"/>
</dbReference>
<evidence type="ECO:0000259" key="2">
    <source>
        <dbReference type="SMART" id="SM01264"/>
    </source>
</evidence>